<dbReference type="Proteomes" id="UP000324222">
    <property type="component" value="Unassembled WGS sequence"/>
</dbReference>
<evidence type="ECO:0000313" key="1">
    <source>
        <dbReference type="EMBL" id="MPC73011.1"/>
    </source>
</evidence>
<evidence type="ECO:0000313" key="2">
    <source>
        <dbReference type="Proteomes" id="UP000324222"/>
    </source>
</evidence>
<organism evidence="1 2">
    <name type="scientific">Portunus trituberculatus</name>
    <name type="common">Swimming crab</name>
    <name type="synonym">Neptunus trituberculatus</name>
    <dbReference type="NCBI Taxonomy" id="210409"/>
    <lineage>
        <taxon>Eukaryota</taxon>
        <taxon>Metazoa</taxon>
        <taxon>Ecdysozoa</taxon>
        <taxon>Arthropoda</taxon>
        <taxon>Crustacea</taxon>
        <taxon>Multicrustacea</taxon>
        <taxon>Malacostraca</taxon>
        <taxon>Eumalacostraca</taxon>
        <taxon>Eucarida</taxon>
        <taxon>Decapoda</taxon>
        <taxon>Pleocyemata</taxon>
        <taxon>Brachyura</taxon>
        <taxon>Eubrachyura</taxon>
        <taxon>Portunoidea</taxon>
        <taxon>Portunidae</taxon>
        <taxon>Portuninae</taxon>
        <taxon>Portunus</taxon>
    </lineage>
</organism>
<sequence length="112" mass="12819">MSPIVSQQLVTQPVGTKGTVSAGRLRLGRAWAKPQIGSLGRLHTARFQSYILRFSHHVIQTQMFLRIGNMRDRSMDIFTQSNTCLYLALYEAAFPRPEKRTLHYSRLHSGFI</sequence>
<reference evidence="1 2" key="1">
    <citation type="submission" date="2019-05" db="EMBL/GenBank/DDBJ databases">
        <title>Another draft genome of Portunus trituberculatus and its Hox gene families provides insights of decapod evolution.</title>
        <authorList>
            <person name="Jeong J.-H."/>
            <person name="Song I."/>
            <person name="Kim S."/>
            <person name="Choi T."/>
            <person name="Kim D."/>
            <person name="Ryu S."/>
            <person name="Kim W."/>
        </authorList>
    </citation>
    <scope>NUCLEOTIDE SEQUENCE [LARGE SCALE GENOMIC DNA]</scope>
    <source>
        <tissue evidence="1">Muscle</tissue>
    </source>
</reference>
<protein>
    <submittedName>
        <fullName evidence="1">Uncharacterized protein</fullName>
    </submittedName>
</protein>
<accession>A0A5B7HJH5</accession>
<name>A0A5B7HJH5_PORTR</name>
<dbReference type="AlphaFoldDB" id="A0A5B7HJH5"/>
<proteinExistence type="predicted"/>
<gene>
    <name evidence="1" type="ORF">E2C01_067327</name>
</gene>
<keyword evidence="2" id="KW-1185">Reference proteome</keyword>
<dbReference type="EMBL" id="VSRR010035885">
    <property type="protein sequence ID" value="MPC73011.1"/>
    <property type="molecule type" value="Genomic_DNA"/>
</dbReference>
<comment type="caution">
    <text evidence="1">The sequence shown here is derived from an EMBL/GenBank/DDBJ whole genome shotgun (WGS) entry which is preliminary data.</text>
</comment>